<feature type="region of interest" description="Disordered" evidence="3">
    <location>
        <begin position="73"/>
        <end position="92"/>
    </location>
</feature>
<evidence type="ECO:0000259" key="4">
    <source>
        <dbReference type="PROSITE" id="PS51462"/>
    </source>
</evidence>
<evidence type="ECO:0000313" key="6">
    <source>
        <dbReference type="RefSeq" id="XP_021099073.1"/>
    </source>
</evidence>
<feature type="compositionally biased region" description="Polar residues" evidence="3">
    <location>
        <begin position="1"/>
        <end position="17"/>
    </location>
</feature>
<dbReference type="Proteomes" id="UP000694906">
    <property type="component" value="Unplaced"/>
</dbReference>
<dbReference type="GO" id="GO:0006753">
    <property type="term" value="P:nucleoside phosphate metabolic process"/>
    <property type="evidence" value="ECO:0007669"/>
    <property type="project" value="TreeGrafter"/>
</dbReference>
<dbReference type="RefSeq" id="XP_021099073.1">
    <property type="nucleotide sequence ID" value="XM_021243414.1"/>
</dbReference>
<accession>A0AAX6RTG2</accession>
<dbReference type="InterPro" id="IPR000086">
    <property type="entry name" value="NUDIX_hydrolase_dom"/>
</dbReference>
<feature type="region of interest" description="Disordered" evidence="3">
    <location>
        <begin position="1"/>
        <end position="58"/>
    </location>
</feature>
<dbReference type="GO" id="GO:0008768">
    <property type="term" value="F:UDP-sugar diphosphatase activity"/>
    <property type="evidence" value="ECO:0007669"/>
    <property type="project" value="TreeGrafter"/>
</dbReference>
<keyword evidence="2" id="KW-0378">Hydrolase</keyword>
<dbReference type="CTD" id="256281"/>
<dbReference type="GeneID" id="101725199"/>
<proteinExistence type="inferred from homology"/>
<dbReference type="InterPro" id="IPR015797">
    <property type="entry name" value="NUDIX_hydrolase-like_dom_sf"/>
</dbReference>
<organism evidence="5 6">
    <name type="scientific">Heterocephalus glaber</name>
    <name type="common">Naked mole rat</name>
    <dbReference type="NCBI Taxonomy" id="10181"/>
    <lineage>
        <taxon>Eukaryota</taxon>
        <taxon>Metazoa</taxon>
        <taxon>Chordata</taxon>
        <taxon>Craniata</taxon>
        <taxon>Vertebrata</taxon>
        <taxon>Euteleostomi</taxon>
        <taxon>Mammalia</taxon>
        <taxon>Eutheria</taxon>
        <taxon>Euarchontoglires</taxon>
        <taxon>Glires</taxon>
        <taxon>Rodentia</taxon>
        <taxon>Hystricomorpha</taxon>
        <taxon>Bathyergidae</taxon>
        <taxon>Heterocephalus</taxon>
    </lineage>
</organism>
<dbReference type="PANTHER" id="PTHR11839">
    <property type="entry name" value="UDP/ADP-SUGAR PYROPHOSPHATASE"/>
    <property type="match status" value="1"/>
</dbReference>
<protein>
    <submittedName>
        <fullName evidence="6">Uridine diphosphate glucose pyrophosphatase isoform X1</fullName>
    </submittedName>
</protein>
<evidence type="ECO:0000256" key="1">
    <source>
        <dbReference type="ARBA" id="ARBA00005582"/>
    </source>
</evidence>
<dbReference type="Gene3D" id="3.90.79.10">
    <property type="entry name" value="Nucleoside Triphosphate Pyrophosphohydrolase"/>
    <property type="match status" value="1"/>
</dbReference>
<evidence type="ECO:0000256" key="3">
    <source>
        <dbReference type="SAM" id="MobiDB-lite"/>
    </source>
</evidence>
<keyword evidence="5" id="KW-1185">Reference proteome</keyword>
<dbReference type="SUPFAM" id="SSF55811">
    <property type="entry name" value="Nudix"/>
    <property type="match status" value="1"/>
</dbReference>
<dbReference type="AlphaFoldDB" id="A0AAX6RTG2"/>
<evidence type="ECO:0000256" key="2">
    <source>
        <dbReference type="ARBA" id="ARBA00022801"/>
    </source>
</evidence>
<comment type="similarity">
    <text evidence="1">Belongs to the Nudix hydrolase family.</text>
</comment>
<dbReference type="PANTHER" id="PTHR11839:SF15">
    <property type="entry name" value="URIDINE DIPHOSPHATE GLUCOSE PYROPHOSPHATASE NUDT14"/>
    <property type="match status" value="1"/>
</dbReference>
<dbReference type="PROSITE" id="PS51462">
    <property type="entry name" value="NUDIX"/>
    <property type="match status" value="1"/>
</dbReference>
<gene>
    <name evidence="6" type="primary">Nudt14</name>
</gene>
<evidence type="ECO:0000313" key="5">
    <source>
        <dbReference type="Proteomes" id="UP000694906"/>
    </source>
</evidence>
<name>A0AAX6RTG2_HETGA</name>
<feature type="compositionally biased region" description="Low complexity" evidence="3">
    <location>
        <begin position="40"/>
        <end position="58"/>
    </location>
</feature>
<reference evidence="6" key="1">
    <citation type="submission" date="2025-08" db="UniProtKB">
        <authorList>
            <consortium name="RefSeq"/>
        </authorList>
    </citation>
    <scope>IDENTIFICATION</scope>
</reference>
<sequence length="357" mass="37458">MNETLTTAFRSASSGALLQSRKVTPGHRQSSSCGGREGGRLLPRGLVGSSPPGGPRAAGRYQLTGTDACTALRSPPPWPVGSPRRGFASPTGPGRLTWAQLPGAPPALRPLSITHAQTAVTHAQPAAAGPPHATMECLEGSAVGPCAGSVYLRPLRLHYRQNGTQKSWDFMKTHDSVAILLFNSSQRSLVLVRQFWPAVYSSEVERCFPGSLVAVAQDGPLELLPALPGSAGVTVELCAGLVDQPGLSLEQVACKEAWEECGYCLAPSDLRRVATYRVSPGCSQGLQDIGSPSARGPLLSSCSGCGTRLLCPWDRGLISSLAVSWGPFAALSLPAGPGPALWTNKAAELSWRHRAEL</sequence>
<dbReference type="GO" id="GO:0019693">
    <property type="term" value="P:ribose phosphate metabolic process"/>
    <property type="evidence" value="ECO:0007669"/>
    <property type="project" value="TreeGrafter"/>
</dbReference>
<feature type="domain" description="Nudix hydrolase" evidence="4">
    <location>
        <begin position="172"/>
        <end position="357"/>
    </location>
</feature>